<organism evidence="5 6">
    <name type="scientific">Necator americanus</name>
    <name type="common">Human hookworm</name>
    <dbReference type="NCBI Taxonomy" id="51031"/>
    <lineage>
        <taxon>Eukaryota</taxon>
        <taxon>Metazoa</taxon>
        <taxon>Ecdysozoa</taxon>
        <taxon>Nematoda</taxon>
        <taxon>Chromadorea</taxon>
        <taxon>Rhabditida</taxon>
        <taxon>Rhabditina</taxon>
        <taxon>Rhabditomorpha</taxon>
        <taxon>Strongyloidea</taxon>
        <taxon>Ancylostomatidae</taxon>
        <taxon>Bunostominae</taxon>
        <taxon>Necator</taxon>
    </lineage>
</organism>
<sequence>MIEHHLNKKESISRANEVILRTPILRQNWEHAHEDVELTKKLGEGAFGEVHMGKLKLRNGRKVDVAVKLAKLEVLTKEQIKEIMHEARLMRNFDHPNVVKFYGVAAGQEPLMVLMELVNCGALDSYLQKQEQPLEKKNEMCLQAAWGLEYLHMKNVLHRDIAARNCLYGDNKVKISDFGLTREGTVYQMDPHKRVPIRWLAPETLKMAIYTQKTDVFSYGIMCWEIYNNGIEPYPGMTVAEVNQNVKEGYRMELPFNVLPEVQNIIKVRCWSENPNDRYSMADIAKHLQRILKIPRPDFAAVSQVSFVSKKRFSKLPLSHQIDHKWQLEGELRQLPQRDKLPEVGQEDQEKRETDTNLMCGDHYVKSCAKYYKLLNDVKVSN</sequence>
<evidence type="ECO:0000313" key="6">
    <source>
        <dbReference type="Proteomes" id="UP000053676"/>
    </source>
</evidence>
<keyword evidence="5" id="KW-0808">Transferase</keyword>
<keyword evidence="6" id="KW-1185">Reference proteome</keyword>
<dbReference type="AlphaFoldDB" id="W2T7F1"/>
<evidence type="ECO:0000256" key="2">
    <source>
        <dbReference type="ARBA" id="ARBA00022840"/>
    </source>
</evidence>
<name>W2T7F1_NECAM</name>
<gene>
    <name evidence="5" type="ORF">NECAME_10973</name>
</gene>
<dbReference type="InterPro" id="IPR008266">
    <property type="entry name" value="Tyr_kinase_AS"/>
</dbReference>
<dbReference type="OrthoDB" id="3256376at2759"/>
<feature type="binding site" evidence="3">
    <location>
        <position position="68"/>
    </location>
    <ligand>
        <name>ATP</name>
        <dbReference type="ChEBI" id="CHEBI:30616"/>
    </ligand>
</feature>
<dbReference type="CDD" id="cd00192">
    <property type="entry name" value="PTKc"/>
    <property type="match status" value="1"/>
</dbReference>
<feature type="domain" description="Protein kinase" evidence="4">
    <location>
        <begin position="36"/>
        <end position="292"/>
    </location>
</feature>
<dbReference type="InterPro" id="IPR011009">
    <property type="entry name" value="Kinase-like_dom_sf"/>
</dbReference>
<dbReference type="Pfam" id="PF07714">
    <property type="entry name" value="PK_Tyr_Ser-Thr"/>
    <property type="match status" value="1"/>
</dbReference>
<dbReference type="PANTHER" id="PTHR24418">
    <property type="entry name" value="TYROSINE-PROTEIN KINASE"/>
    <property type="match status" value="1"/>
</dbReference>
<keyword evidence="1 3" id="KW-0547">Nucleotide-binding</keyword>
<dbReference type="KEGG" id="nai:NECAME_10973"/>
<dbReference type="InterPro" id="IPR001245">
    <property type="entry name" value="Ser-Thr/Tyr_kinase_cat_dom"/>
</dbReference>
<evidence type="ECO:0000313" key="5">
    <source>
        <dbReference type="EMBL" id="ETN77564.1"/>
    </source>
</evidence>
<dbReference type="Gene3D" id="1.10.510.10">
    <property type="entry name" value="Transferase(Phosphotransferase) domain 1"/>
    <property type="match status" value="1"/>
</dbReference>
<dbReference type="EMBL" id="KI660164">
    <property type="protein sequence ID" value="ETN77564.1"/>
    <property type="molecule type" value="Genomic_DNA"/>
</dbReference>
<dbReference type="SUPFAM" id="SSF56112">
    <property type="entry name" value="Protein kinase-like (PK-like)"/>
    <property type="match status" value="1"/>
</dbReference>
<evidence type="ECO:0000256" key="3">
    <source>
        <dbReference type="PROSITE-ProRule" id="PRU10141"/>
    </source>
</evidence>
<dbReference type="FunFam" id="1.10.510.10:FF:000936">
    <property type="entry name" value="Tyrosine-protein kinase"/>
    <property type="match status" value="1"/>
</dbReference>
<dbReference type="InterPro" id="IPR017441">
    <property type="entry name" value="Protein_kinase_ATP_BS"/>
</dbReference>
<keyword evidence="5" id="KW-0418">Kinase</keyword>
<evidence type="ECO:0000256" key="1">
    <source>
        <dbReference type="ARBA" id="ARBA00022741"/>
    </source>
</evidence>
<dbReference type="InterPro" id="IPR050198">
    <property type="entry name" value="Non-receptor_tyrosine_kinases"/>
</dbReference>
<reference evidence="6" key="1">
    <citation type="journal article" date="2014" name="Nat. Genet.">
        <title>Genome of the human hookworm Necator americanus.</title>
        <authorList>
            <person name="Tang Y.T."/>
            <person name="Gao X."/>
            <person name="Rosa B.A."/>
            <person name="Abubucker S."/>
            <person name="Hallsworth-Pepin K."/>
            <person name="Martin J."/>
            <person name="Tyagi R."/>
            <person name="Heizer E."/>
            <person name="Zhang X."/>
            <person name="Bhonagiri-Palsikar V."/>
            <person name="Minx P."/>
            <person name="Warren W.C."/>
            <person name="Wang Q."/>
            <person name="Zhan B."/>
            <person name="Hotez P.J."/>
            <person name="Sternberg P.W."/>
            <person name="Dougall A."/>
            <person name="Gaze S.T."/>
            <person name="Mulvenna J."/>
            <person name="Sotillo J."/>
            <person name="Ranganathan S."/>
            <person name="Rabelo E.M."/>
            <person name="Wilson R.K."/>
            <person name="Felgner P.L."/>
            <person name="Bethony J."/>
            <person name="Hawdon J.M."/>
            <person name="Gasser R.B."/>
            <person name="Loukas A."/>
            <person name="Mitreva M."/>
        </authorList>
    </citation>
    <scope>NUCLEOTIDE SEQUENCE [LARGE SCALE GENOMIC DNA]</scope>
</reference>
<dbReference type="InterPro" id="IPR000719">
    <property type="entry name" value="Prot_kinase_dom"/>
</dbReference>
<proteinExistence type="predicted"/>
<dbReference type="InterPro" id="IPR020635">
    <property type="entry name" value="Tyr_kinase_cat_dom"/>
</dbReference>
<dbReference type="FunFam" id="3.30.200.20:FF:000518">
    <property type="entry name" value="Tyrosine-protein kinase"/>
    <property type="match status" value="1"/>
</dbReference>
<dbReference type="PROSITE" id="PS50011">
    <property type="entry name" value="PROTEIN_KINASE_DOM"/>
    <property type="match status" value="1"/>
</dbReference>
<dbReference type="PROSITE" id="PS00107">
    <property type="entry name" value="PROTEIN_KINASE_ATP"/>
    <property type="match status" value="1"/>
</dbReference>
<dbReference type="SMART" id="SM00219">
    <property type="entry name" value="TyrKc"/>
    <property type="match status" value="1"/>
</dbReference>
<protein>
    <submittedName>
        <fullName evidence="5">Protein tyrosine kinase</fullName>
    </submittedName>
</protein>
<dbReference type="PROSITE" id="PS00109">
    <property type="entry name" value="PROTEIN_KINASE_TYR"/>
    <property type="match status" value="1"/>
</dbReference>
<dbReference type="SMART" id="SM00220">
    <property type="entry name" value="S_TKc"/>
    <property type="match status" value="1"/>
</dbReference>
<keyword evidence="2 3" id="KW-0067">ATP-binding</keyword>
<dbReference type="Gene3D" id="3.30.200.20">
    <property type="entry name" value="Phosphorylase Kinase, domain 1"/>
    <property type="match status" value="1"/>
</dbReference>
<dbReference type="PRINTS" id="PR00109">
    <property type="entry name" value="TYRKINASE"/>
</dbReference>
<dbReference type="STRING" id="51031.W2T7F1"/>
<dbReference type="Proteomes" id="UP000053676">
    <property type="component" value="Unassembled WGS sequence"/>
</dbReference>
<dbReference type="OMA" id="WGEDDMA"/>
<evidence type="ECO:0000259" key="4">
    <source>
        <dbReference type="PROSITE" id="PS50011"/>
    </source>
</evidence>
<accession>W2T7F1</accession>
<dbReference type="GO" id="GO:0004713">
    <property type="term" value="F:protein tyrosine kinase activity"/>
    <property type="evidence" value="ECO:0007669"/>
    <property type="project" value="InterPro"/>
</dbReference>
<dbReference type="GO" id="GO:0005524">
    <property type="term" value="F:ATP binding"/>
    <property type="evidence" value="ECO:0007669"/>
    <property type="project" value="UniProtKB-UniRule"/>
</dbReference>